<protein>
    <recommendedName>
        <fullName evidence="5">Lipoprotein</fullName>
    </recommendedName>
</protein>
<dbReference type="RefSeq" id="WP_222824927.1">
    <property type="nucleotide sequence ID" value="NZ_JAHWXP010000002.1"/>
</dbReference>
<accession>A0ABS7PFK0</accession>
<dbReference type="Proteomes" id="UP000759298">
    <property type="component" value="Unassembled WGS sequence"/>
</dbReference>
<proteinExistence type="predicted"/>
<evidence type="ECO:0000256" key="1">
    <source>
        <dbReference type="SAM" id="MobiDB-lite"/>
    </source>
</evidence>
<sequence>MILVGCGALALAACGDATAETSGASADETAEAPAKAADEGAEAQEDAAQADASGDEKAPAVAKVACASDEQELFSCAAGTKRIAVCGVTNAQGQKTAQYRFGGSGKPEIVLDGGRFASVPYSGGGEAQIEFANGGVRYIVYSRTVRTNFEADEPNNPEFTDGVLVVRDGKPIAERNCTGKVESVDVMAGDSYGGVANELFYYD</sequence>
<evidence type="ECO:0008006" key="5">
    <source>
        <dbReference type="Google" id="ProtNLM"/>
    </source>
</evidence>
<feature type="region of interest" description="Disordered" evidence="1">
    <location>
        <begin position="21"/>
        <end position="54"/>
    </location>
</feature>
<evidence type="ECO:0000313" key="3">
    <source>
        <dbReference type="EMBL" id="MBY8337253.1"/>
    </source>
</evidence>
<name>A0ABS7PFK0_9SPHN</name>
<organism evidence="3 4">
    <name type="scientific">Alteriqipengyuania abyssalis</name>
    <dbReference type="NCBI Taxonomy" id="2860200"/>
    <lineage>
        <taxon>Bacteria</taxon>
        <taxon>Pseudomonadati</taxon>
        <taxon>Pseudomonadota</taxon>
        <taxon>Alphaproteobacteria</taxon>
        <taxon>Sphingomonadales</taxon>
        <taxon>Erythrobacteraceae</taxon>
        <taxon>Alteriqipengyuania</taxon>
    </lineage>
</organism>
<feature type="compositionally biased region" description="Low complexity" evidence="1">
    <location>
        <begin position="21"/>
        <end position="35"/>
    </location>
</feature>
<reference evidence="3 4" key="1">
    <citation type="submission" date="2021-07" db="EMBL/GenBank/DDBJ databases">
        <title>Alteriqipengyuania abyssalis NZ-12B nov, sp.nov isolated from deep sea sponge in pacific ocean.</title>
        <authorList>
            <person name="Tareen S."/>
            <person name="Wink J."/>
        </authorList>
    </citation>
    <scope>NUCLEOTIDE SEQUENCE [LARGE SCALE GENOMIC DNA]</scope>
    <source>
        <strain evidence="3 4">NZ-12B</strain>
    </source>
</reference>
<evidence type="ECO:0000313" key="4">
    <source>
        <dbReference type="Proteomes" id="UP000759298"/>
    </source>
</evidence>
<evidence type="ECO:0000256" key="2">
    <source>
        <dbReference type="SAM" id="SignalP"/>
    </source>
</evidence>
<comment type="caution">
    <text evidence="3">The sequence shown here is derived from an EMBL/GenBank/DDBJ whole genome shotgun (WGS) entry which is preliminary data.</text>
</comment>
<gene>
    <name evidence="3" type="ORF">KYN89_09340</name>
</gene>
<feature type="signal peptide" evidence="2">
    <location>
        <begin position="1"/>
        <end position="19"/>
    </location>
</feature>
<keyword evidence="4" id="KW-1185">Reference proteome</keyword>
<dbReference type="EMBL" id="JAHWXP010000002">
    <property type="protein sequence ID" value="MBY8337253.1"/>
    <property type="molecule type" value="Genomic_DNA"/>
</dbReference>
<feature type="chain" id="PRO_5045129353" description="Lipoprotein" evidence="2">
    <location>
        <begin position="20"/>
        <end position="203"/>
    </location>
</feature>
<keyword evidence="2" id="KW-0732">Signal</keyword>